<evidence type="ECO:0000313" key="9">
    <source>
        <dbReference type="EMBL" id="PMD06441.1"/>
    </source>
</evidence>
<dbReference type="Proteomes" id="UP000809290">
    <property type="component" value="Unassembled WGS sequence"/>
</dbReference>
<comment type="function">
    <text evidence="6">Involved in transcription antitermination. Required for transcription of ribosomal RNA (rRNA) genes. Binds specifically to the boxA antiterminator sequence of the ribosomal RNA (rrn) operons.</text>
</comment>
<keyword evidence="4 6" id="KW-0805">Transcription regulation</keyword>
<feature type="domain" description="NusB/RsmB/TIM44" evidence="7">
    <location>
        <begin position="6"/>
        <end position="129"/>
    </location>
</feature>
<dbReference type="SUPFAM" id="SSF48013">
    <property type="entry name" value="NusB-like"/>
    <property type="match status" value="1"/>
</dbReference>
<proteinExistence type="inferred from homology"/>
<keyword evidence="5 6" id="KW-0804">Transcription</keyword>
<dbReference type="GO" id="GO:0003723">
    <property type="term" value="F:RNA binding"/>
    <property type="evidence" value="ECO:0007669"/>
    <property type="project" value="UniProtKB-UniRule"/>
</dbReference>
<evidence type="ECO:0000313" key="10">
    <source>
        <dbReference type="Proteomes" id="UP000235598"/>
    </source>
</evidence>
<dbReference type="OrthoDB" id="3528057at2"/>
<dbReference type="InterPro" id="IPR006027">
    <property type="entry name" value="NusB_RsmB_TIM44"/>
</dbReference>
<evidence type="ECO:0000313" key="8">
    <source>
        <dbReference type="EMBL" id="MBM7817416.1"/>
    </source>
</evidence>
<gene>
    <name evidence="6" type="primary">nusB</name>
    <name evidence="9" type="ORF">CJ199_03495</name>
    <name evidence="8" type="ORF">JOE56_002110</name>
</gene>
<dbReference type="AlphaFoldDB" id="A0A2N6VQM3"/>
<dbReference type="InterPro" id="IPR011605">
    <property type="entry name" value="NusB_fam"/>
</dbReference>
<dbReference type="GO" id="GO:0006353">
    <property type="term" value="P:DNA-templated transcription termination"/>
    <property type="evidence" value="ECO:0007669"/>
    <property type="project" value="UniProtKB-UniRule"/>
</dbReference>
<evidence type="ECO:0000256" key="1">
    <source>
        <dbReference type="ARBA" id="ARBA00005952"/>
    </source>
</evidence>
<evidence type="ECO:0000256" key="2">
    <source>
        <dbReference type="ARBA" id="ARBA00022814"/>
    </source>
</evidence>
<reference evidence="9 10" key="1">
    <citation type="submission" date="2017-09" db="EMBL/GenBank/DDBJ databases">
        <title>Bacterial strain isolated from the female urinary microbiota.</title>
        <authorList>
            <person name="Thomas-White K."/>
            <person name="Kumar N."/>
            <person name="Forster S."/>
            <person name="Putonti C."/>
            <person name="Lawley T."/>
            <person name="Wolfe A.J."/>
        </authorList>
    </citation>
    <scope>NUCLEOTIDE SEQUENCE [LARGE SCALE GENOMIC DNA]</scope>
    <source>
        <strain evidence="9 10">UMB1301</strain>
    </source>
</reference>
<comment type="caution">
    <text evidence="9">The sequence shown here is derived from an EMBL/GenBank/DDBJ whole genome shotgun (WGS) entry which is preliminary data.</text>
</comment>
<dbReference type="PANTHER" id="PTHR11078:SF3">
    <property type="entry name" value="ANTITERMINATION NUSB DOMAIN-CONTAINING PROTEIN"/>
    <property type="match status" value="1"/>
</dbReference>
<keyword evidence="2 6" id="KW-0889">Transcription antitermination</keyword>
<dbReference type="PANTHER" id="PTHR11078">
    <property type="entry name" value="N UTILIZATION SUBSTANCE PROTEIN B-RELATED"/>
    <property type="match status" value="1"/>
</dbReference>
<evidence type="ECO:0000256" key="4">
    <source>
        <dbReference type="ARBA" id="ARBA00023015"/>
    </source>
</evidence>
<reference evidence="8 11" key="2">
    <citation type="submission" date="2021-01" db="EMBL/GenBank/DDBJ databases">
        <title>Sequencing the genomes of 1000 actinobacteria strains.</title>
        <authorList>
            <person name="Klenk H.-P."/>
        </authorList>
    </citation>
    <scope>NUCLEOTIDE SEQUENCE [LARGE SCALE GENOMIC DNA]</scope>
    <source>
        <strain evidence="8 11">DSM 13657</strain>
    </source>
</reference>
<evidence type="ECO:0000259" key="7">
    <source>
        <dbReference type="Pfam" id="PF01029"/>
    </source>
</evidence>
<accession>A0A2N6VQM3</accession>
<sequence length="134" mass="15544">MSARYRARRRALELLFESEARNLPEAELIKLRENDEEYPLRPYAREIVDGVVTHRAQLDELISTYAHGWTLERMPRVDRAVLRIGLWEILYNDDVDDPVAIDEAVTLAKEYSTDDSPAFVNALLDRISKLKDTL</sequence>
<dbReference type="GO" id="GO:0031564">
    <property type="term" value="P:transcription antitermination"/>
    <property type="evidence" value="ECO:0007669"/>
    <property type="project" value="UniProtKB-KW"/>
</dbReference>
<comment type="similarity">
    <text evidence="1 6">Belongs to the NusB family.</text>
</comment>
<dbReference type="NCBIfam" id="TIGR01951">
    <property type="entry name" value="nusB"/>
    <property type="match status" value="1"/>
</dbReference>
<dbReference type="Pfam" id="PF01029">
    <property type="entry name" value="NusB"/>
    <property type="match status" value="1"/>
</dbReference>
<dbReference type="InterPro" id="IPR035926">
    <property type="entry name" value="NusB-like_sf"/>
</dbReference>
<dbReference type="RefSeq" id="WP_102238086.1">
    <property type="nucleotide sequence ID" value="NZ_BAAAIM010000005.1"/>
</dbReference>
<keyword evidence="11" id="KW-1185">Reference proteome</keyword>
<evidence type="ECO:0000256" key="6">
    <source>
        <dbReference type="HAMAP-Rule" id="MF_00073"/>
    </source>
</evidence>
<evidence type="ECO:0000313" key="11">
    <source>
        <dbReference type="Proteomes" id="UP000809290"/>
    </source>
</evidence>
<dbReference type="Proteomes" id="UP000235598">
    <property type="component" value="Unassembled WGS sequence"/>
</dbReference>
<evidence type="ECO:0000256" key="5">
    <source>
        <dbReference type="ARBA" id="ARBA00023163"/>
    </source>
</evidence>
<dbReference type="Gene3D" id="1.10.940.10">
    <property type="entry name" value="NusB-like"/>
    <property type="match status" value="1"/>
</dbReference>
<dbReference type="EMBL" id="PNHK01000001">
    <property type="protein sequence ID" value="PMD06441.1"/>
    <property type="molecule type" value="Genomic_DNA"/>
</dbReference>
<evidence type="ECO:0000256" key="3">
    <source>
        <dbReference type="ARBA" id="ARBA00022884"/>
    </source>
</evidence>
<dbReference type="GO" id="GO:0005829">
    <property type="term" value="C:cytosol"/>
    <property type="evidence" value="ECO:0007669"/>
    <property type="project" value="TreeGrafter"/>
</dbReference>
<dbReference type="HAMAP" id="MF_00073">
    <property type="entry name" value="NusB"/>
    <property type="match status" value="1"/>
</dbReference>
<organism evidence="9 10">
    <name type="scientific">Brevibacterium paucivorans</name>
    <dbReference type="NCBI Taxonomy" id="170994"/>
    <lineage>
        <taxon>Bacteria</taxon>
        <taxon>Bacillati</taxon>
        <taxon>Actinomycetota</taxon>
        <taxon>Actinomycetes</taxon>
        <taxon>Micrococcales</taxon>
        <taxon>Brevibacteriaceae</taxon>
        <taxon>Brevibacterium</taxon>
    </lineage>
</organism>
<name>A0A2N6VQM3_9MICO</name>
<dbReference type="EMBL" id="JAFBCP010000001">
    <property type="protein sequence ID" value="MBM7817416.1"/>
    <property type="molecule type" value="Genomic_DNA"/>
</dbReference>
<keyword evidence="3 6" id="KW-0694">RNA-binding</keyword>
<protein>
    <recommendedName>
        <fullName evidence="6">Transcription antitermination protein NusB</fullName>
    </recommendedName>
    <alternativeName>
        <fullName evidence="6">Antitermination factor NusB</fullName>
    </alternativeName>
</protein>